<gene>
    <name evidence="1" type="ORF">TELCIR_25427</name>
</gene>
<dbReference type="PANTHER" id="PTHR47331">
    <property type="entry name" value="PHD-TYPE DOMAIN-CONTAINING PROTEIN"/>
    <property type="match status" value="1"/>
</dbReference>
<dbReference type="OrthoDB" id="429521at2759"/>
<sequence length="236" mass="27005">MTTKSTAEAIHLYETSQAVFEMKMNLREFISNDEKLKRQIPKKDLSEITTQKILGILWNSIQDELILTCKYPPKEKITKGSVSEQIASIYDPLGWMTPITLRGKRFLQHLWKCDYSWDEILSREHQQQWKEILQDVDDFQCKFNRRITQINESVGLVVFSDASSIGMATCAYITSNNGSAAVAGKSKLPSLKETPTIPKMELNALTMAVRLINRSKLDFITSTEYIYRRVSAKPSS</sequence>
<dbReference type="Proteomes" id="UP000230423">
    <property type="component" value="Unassembled WGS sequence"/>
</dbReference>
<evidence type="ECO:0000313" key="2">
    <source>
        <dbReference type="Proteomes" id="UP000230423"/>
    </source>
</evidence>
<protein>
    <submittedName>
        <fullName evidence="1">Pao retrotransposon peptidase</fullName>
    </submittedName>
</protein>
<accession>A0A2G9T5M5</accession>
<dbReference type="EMBL" id="KZ416431">
    <property type="protein sequence ID" value="PIO53245.1"/>
    <property type="molecule type" value="Genomic_DNA"/>
</dbReference>
<keyword evidence="2" id="KW-1185">Reference proteome</keyword>
<organism evidence="1 2">
    <name type="scientific">Teladorsagia circumcincta</name>
    <name type="common">Brown stomach worm</name>
    <name type="synonym">Ostertagia circumcincta</name>
    <dbReference type="NCBI Taxonomy" id="45464"/>
    <lineage>
        <taxon>Eukaryota</taxon>
        <taxon>Metazoa</taxon>
        <taxon>Ecdysozoa</taxon>
        <taxon>Nematoda</taxon>
        <taxon>Chromadorea</taxon>
        <taxon>Rhabditida</taxon>
        <taxon>Rhabditina</taxon>
        <taxon>Rhabditomorpha</taxon>
        <taxon>Strongyloidea</taxon>
        <taxon>Trichostrongylidae</taxon>
        <taxon>Teladorsagia</taxon>
    </lineage>
</organism>
<dbReference type="Pfam" id="PF05380">
    <property type="entry name" value="Peptidase_A17"/>
    <property type="match status" value="1"/>
</dbReference>
<evidence type="ECO:0000313" key="1">
    <source>
        <dbReference type="EMBL" id="PIO53245.1"/>
    </source>
</evidence>
<name>A0A2G9T5M5_TELCI</name>
<proteinExistence type="predicted"/>
<dbReference type="AlphaFoldDB" id="A0A2G9T5M5"/>
<reference evidence="1 2" key="1">
    <citation type="submission" date="2015-09" db="EMBL/GenBank/DDBJ databases">
        <title>Draft genome of the parasitic nematode Teladorsagia circumcincta isolate WARC Sus (inbred).</title>
        <authorList>
            <person name="Mitreva M."/>
        </authorList>
    </citation>
    <scope>NUCLEOTIDE SEQUENCE [LARGE SCALE GENOMIC DNA]</scope>
    <source>
        <strain evidence="1 2">S</strain>
    </source>
</reference>
<dbReference type="InterPro" id="IPR008042">
    <property type="entry name" value="Retrotrans_Pao"/>
</dbReference>